<organism evidence="1 2">
    <name type="scientific">Adineta steineri</name>
    <dbReference type="NCBI Taxonomy" id="433720"/>
    <lineage>
        <taxon>Eukaryota</taxon>
        <taxon>Metazoa</taxon>
        <taxon>Spiralia</taxon>
        <taxon>Gnathifera</taxon>
        <taxon>Rotifera</taxon>
        <taxon>Eurotatoria</taxon>
        <taxon>Bdelloidea</taxon>
        <taxon>Adinetida</taxon>
        <taxon>Adinetidae</taxon>
        <taxon>Adineta</taxon>
    </lineage>
</organism>
<evidence type="ECO:0000313" key="1">
    <source>
        <dbReference type="EMBL" id="CAF3715790.1"/>
    </source>
</evidence>
<sequence length="364" mass="40814">MKRTITTITNSNNANVKANLSLEGVVVAVTAILDSQITKQGKYWTALVFDSNQNLNRIAKYLSSKTNCSLHPKIIEYLNNQNGIKLNKLKFSGDNMYTASNETIAAPKVVTFTPICTQISTINDIKSMSDGQYVSFMCKIIDIGPDDTILFNNGPKKVQKLKRTTIIADKTDSINMNLWENQFDLIEKNFSYKIKLAKIKIFNNDVSISTTIHTTFESIEDISGISCSDSVQLSYESTVIGIITSIGLVDETFNCPKCYSTDIERNDKTIRCNACKSRSLYLKQSNQNQIQLNITDVKQNIFELIVDTPKITSLLQECNHEELPTQDLIEQESVLLVLSSITVVVNFNPINKHITNIAINNNEN</sequence>
<dbReference type="Gene3D" id="2.40.50.140">
    <property type="entry name" value="Nucleic acid-binding proteins"/>
    <property type="match status" value="1"/>
</dbReference>
<dbReference type="SUPFAM" id="SSF50249">
    <property type="entry name" value="Nucleic acid-binding proteins"/>
    <property type="match status" value="1"/>
</dbReference>
<accession>A0A818VTX5</accession>
<dbReference type="InterPro" id="IPR012340">
    <property type="entry name" value="NA-bd_OB-fold"/>
</dbReference>
<reference evidence="1" key="1">
    <citation type="submission" date="2021-02" db="EMBL/GenBank/DDBJ databases">
        <authorList>
            <person name="Nowell W R."/>
        </authorList>
    </citation>
    <scope>NUCLEOTIDE SEQUENCE</scope>
</reference>
<protein>
    <submittedName>
        <fullName evidence="1">Uncharacterized protein</fullName>
    </submittedName>
</protein>
<evidence type="ECO:0000313" key="2">
    <source>
        <dbReference type="Proteomes" id="UP000663844"/>
    </source>
</evidence>
<gene>
    <name evidence="1" type="ORF">OXD698_LOCUS13286</name>
</gene>
<name>A0A818VTX5_9BILA</name>
<dbReference type="Proteomes" id="UP000663844">
    <property type="component" value="Unassembled WGS sequence"/>
</dbReference>
<dbReference type="EMBL" id="CAJOAZ010000804">
    <property type="protein sequence ID" value="CAF3715790.1"/>
    <property type="molecule type" value="Genomic_DNA"/>
</dbReference>
<comment type="caution">
    <text evidence="1">The sequence shown here is derived from an EMBL/GenBank/DDBJ whole genome shotgun (WGS) entry which is preliminary data.</text>
</comment>
<proteinExistence type="predicted"/>
<dbReference type="AlphaFoldDB" id="A0A818VTX5"/>